<proteinExistence type="predicted"/>
<dbReference type="EMBL" id="CM056742">
    <property type="protein sequence ID" value="KAJ8674866.1"/>
    <property type="molecule type" value="Genomic_DNA"/>
</dbReference>
<name>A0ACC2NVP9_9HYME</name>
<reference evidence="1" key="1">
    <citation type="submission" date="2023-04" db="EMBL/GenBank/DDBJ databases">
        <title>A chromosome-level genome assembly of the parasitoid wasp Eretmocerus hayati.</title>
        <authorList>
            <person name="Zhong Y."/>
            <person name="Liu S."/>
            <person name="Liu Y."/>
        </authorList>
    </citation>
    <scope>NUCLEOTIDE SEQUENCE</scope>
    <source>
        <strain evidence="1">ZJU_SS_LIU_2023</strain>
    </source>
</reference>
<dbReference type="Proteomes" id="UP001239111">
    <property type="component" value="Chromosome 2"/>
</dbReference>
<sequence>MKVASTVFALCTLLAVTTAFRVFINNKGQNTPHLLGAKVCTWGPGYWCTNFTTARKCEAMQHCIPKEWEKRVVPEDNDSVCSICKDMVQQARDQLESNETQSDLKAVFEGSCALIHIKPIVKECKKVVDEFIPELVETLASQMNPSVVCSVAGLCNSAHFDKLLEIYENPSKKELSEISTSLEDDENNPTECSQCYTIAHHMEHKFAETSRDSLLERFLDVCSQFSSFSDACSSLVLKHFEDLYLHLKNNLKTDNVCHLSGKCSYKFHAHEDDKTPAVEIRPLSSVGMVEVGDDLPCKLCEQLVLHLKAVLVANTTDEEFKHVLEGYCKQTKSFAPECKAIVDEYYPQIYNYLTEKLNANAVCEMGGLCPPPGKESKPLWTNISKEHPKTAVQVLEGEKSDAFTAQEMQLPVERLSPLSISFSVVDDTHCPVCEFVMQYIEKNVRNLKNKDQVELALKEVQGRLPSIQGETHGENFLDKYGTALSVLILQGNDLSKICSLVAVCPSDQLIEAWRKIPTELVQKSIEDKPSCLFCKMAITKLEELVKDNKTETSIEQALDKLCQMLPKRFKEQCIDLVQIYSKEIIQKLVDDVPPEEVCADLKLCDPQEVSLPKLPIVQKNFAVPKNDVESKETCALCEYVLHFIQQALTDPKTEQDIKNIVNKVCNELPKSVRADCNQFVDTYGEALVAVLAQQIDPSQICPMFHICPSAELLEAWKKIPKEMTKVDESGDKPYCPVCLLGVTQLYNNIKNNKTEKSMEAALERLCNDLPKSLNSQCKSLVEKYSEKMMEMILLDFTPQQVCEDLELCESVQVDEPSIAILTLDADREIVTNDIPDYSVYTVDDSEGERTDKIQKVKNDEDVECVVCEYIMKYVEHFMNTRKSKDEIEHMIHNICNHLPKHMSQKCNDFVNEYAEIVIELLTHEVSPKEMCTVIGLCKADTTKVRDTFESVNSYYNFDNNEKRKSITRVSSPSIVLIF</sequence>
<comment type="caution">
    <text evidence="1">The sequence shown here is derived from an EMBL/GenBank/DDBJ whole genome shotgun (WGS) entry which is preliminary data.</text>
</comment>
<keyword evidence="2" id="KW-1185">Reference proteome</keyword>
<organism evidence="1 2">
    <name type="scientific">Eretmocerus hayati</name>
    <dbReference type="NCBI Taxonomy" id="131215"/>
    <lineage>
        <taxon>Eukaryota</taxon>
        <taxon>Metazoa</taxon>
        <taxon>Ecdysozoa</taxon>
        <taxon>Arthropoda</taxon>
        <taxon>Hexapoda</taxon>
        <taxon>Insecta</taxon>
        <taxon>Pterygota</taxon>
        <taxon>Neoptera</taxon>
        <taxon>Endopterygota</taxon>
        <taxon>Hymenoptera</taxon>
        <taxon>Apocrita</taxon>
        <taxon>Proctotrupomorpha</taxon>
        <taxon>Chalcidoidea</taxon>
        <taxon>Aphelinidae</taxon>
        <taxon>Aphelininae</taxon>
        <taxon>Eretmocerus</taxon>
    </lineage>
</organism>
<gene>
    <name evidence="1" type="ORF">QAD02_010652</name>
</gene>
<evidence type="ECO:0000313" key="2">
    <source>
        <dbReference type="Proteomes" id="UP001239111"/>
    </source>
</evidence>
<evidence type="ECO:0000313" key="1">
    <source>
        <dbReference type="EMBL" id="KAJ8674866.1"/>
    </source>
</evidence>
<protein>
    <submittedName>
        <fullName evidence="1">Uncharacterized protein</fullName>
    </submittedName>
</protein>
<accession>A0ACC2NVP9</accession>